<accession>A0A8H3DRB3</accession>
<keyword evidence="1" id="KW-0175">Coiled coil</keyword>
<dbReference type="AlphaFoldDB" id="A0A8H3DRB3"/>
<dbReference type="Proteomes" id="UP000663853">
    <property type="component" value="Unassembled WGS sequence"/>
</dbReference>
<evidence type="ECO:0000313" key="4">
    <source>
        <dbReference type="Proteomes" id="UP000663853"/>
    </source>
</evidence>
<proteinExistence type="predicted"/>
<dbReference type="SUPFAM" id="SSF50370">
    <property type="entry name" value="Ricin B-like lectins"/>
    <property type="match status" value="1"/>
</dbReference>
<dbReference type="Gene3D" id="2.80.10.50">
    <property type="match status" value="1"/>
</dbReference>
<dbReference type="InterPro" id="IPR000772">
    <property type="entry name" value="Ricin_B_lectin"/>
</dbReference>
<dbReference type="EMBL" id="CAJMXA010004242">
    <property type="protein sequence ID" value="CAE6538031.1"/>
    <property type="molecule type" value="Genomic_DNA"/>
</dbReference>
<protein>
    <recommendedName>
        <fullName evidence="2">Ricin B lectin domain-containing protein</fullName>
    </recommendedName>
</protein>
<dbReference type="Gene3D" id="1.10.287.1490">
    <property type="match status" value="1"/>
</dbReference>
<organism evidence="3 4">
    <name type="scientific">Rhizoctonia solani</name>
    <dbReference type="NCBI Taxonomy" id="456999"/>
    <lineage>
        <taxon>Eukaryota</taxon>
        <taxon>Fungi</taxon>
        <taxon>Dikarya</taxon>
        <taxon>Basidiomycota</taxon>
        <taxon>Agaricomycotina</taxon>
        <taxon>Agaricomycetes</taxon>
        <taxon>Cantharellales</taxon>
        <taxon>Ceratobasidiaceae</taxon>
        <taxon>Rhizoctonia</taxon>
    </lineage>
</organism>
<evidence type="ECO:0000259" key="2">
    <source>
        <dbReference type="Pfam" id="PF14200"/>
    </source>
</evidence>
<sequence length="266" mass="30325">MGQEIYLSKYPPDRTLEPGTYRIFNAQAGTAIQVSEHDPTRVVTWEKHKGENQQWFLQRSGQGYRLQNRHYDAYLAVSNTNDHSRVYASRYPTTWVFLKFNGDYIVQLADSYQVLDLHCCSGHNGNELHIWGEGVEPQKIWRVERLGSDSGNKELAAIQGQVANKDKELSSAKEELSGLRELLGRRDETIRQLQQDLKSKEEALSHAHKANDESADLRDQHGLLESKLSQQQTETASLRAKMGRVEYLMSQLMGKSGGSIFTRDKD</sequence>
<gene>
    <name evidence="3" type="ORF">RDB_LOCUS185007</name>
</gene>
<evidence type="ECO:0000313" key="3">
    <source>
        <dbReference type="EMBL" id="CAE6538031.1"/>
    </source>
</evidence>
<feature type="domain" description="Ricin B lectin" evidence="2">
    <location>
        <begin position="17"/>
        <end position="82"/>
    </location>
</feature>
<dbReference type="InterPro" id="IPR035992">
    <property type="entry name" value="Ricin_B-like_lectins"/>
</dbReference>
<evidence type="ECO:0000256" key="1">
    <source>
        <dbReference type="SAM" id="Coils"/>
    </source>
</evidence>
<reference evidence="3" key="1">
    <citation type="submission" date="2021-01" db="EMBL/GenBank/DDBJ databases">
        <authorList>
            <person name="Kaushik A."/>
        </authorList>
    </citation>
    <scope>NUCLEOTIDE SEQUENCE</scope>
    <source>
        <strain evidence="3">AG6-10EEA</strain>
    </source>
</reference>
<feature type="coiled-coil region" evidence="1">
    <location>
        <begin position="155"/>
        <end position="220"/>
    </location>
</feature>
<dbReference type="Pfam" id="PF14200">
    <property type="entry name" value="RicinB_lectin_2"/>
    <property type="match status" value="1"/>
</dbReference>
<comment type="caution">
    <text evidence="3">The sequence shown here is derived from an EMBL/GenBank/DDBJ whole genome shotgun (WGS) entry which is preliminary data.</text>
</comment>
<name>A0A8H3DRB3_9AGAM</name>